<proteinExistence type="predicted"/>
<accession>B6YT04</accession>
<dbReference type="RefSeq" id="WP_012571164.1">
    <property type="nucleotide sequence ID" value="NC_011529.1"/>
</dbReference>
<dbReference type="GeneID" id="7017863"/>
<dbReference type="AlphaFoldDB" id="B6YT04"/>
<protein>
    <submittedName>
        <fullName evidence="1">Uncharacterized protein</fullName>
    </submittedName>
</protein>
<dbReference type="EMBL" id="CP000855">
    <property type="protein sequence ID" value="ACJ15691.1"/>
    <property type="molecule type" value="Genomic_DNA"/>
</dbReference>
<dbReference type="OrthoDB" id="97509at2157"/>
<gene>
    <name evidence="1" type="ordered locus">TON_0206</name>
</gene>
<organism evidence="1 2">
    <name type="scientific">Thermococcus onnurineus (strain NA1)</name>
    <dbReference type="NCBI Taxonomy" id="523850"/>
    <lineage>
        <taxon>Archaea</taxon>
        <taxon>Methanobacteriati</taxon>
        <taxon>Methanobacteriota</taxon>
        <taxon>Thermococci</taxon>
        <taxon>Thermococcales</taxon>
        <taxon>Thermococcaceae</taxon>
        <taxon>Thermococcus</taxon>
    </lineage>
</organism>
<dbReference type="Proteomes" id="UP000002727">
    <property type="component" value="Chromosome"/>
</dbReference>
<sequence>MKLIGVFVRVYWPSTDDLRQLNDPHIIAMELQKNPNSKTLDFNNGTLVVELSWDEEGEFLIVHRKIRAIYEKGTLVRVSKSIVHELNYDPSKSNVLVDYVNTYTTYKIEETYCWQVFISWCKFALKEYLKHKLREIPYPKPRDREPW</sequence>
<evidence type="ECO:0000313" key="1">
    <source>
        <dbReference type="EMBL" id="ACJ15691.1"/>
    </source>
</evidence>
<keyword evidence="2" id="KW-1185">Reference proteome</keyword>
<dbReference type="eggNOG" id="arCOG10075">
    <property type="taxonomic scope" value="Archaea"/>
</dbReference>
<evidence type="ECO:0000313" key="2">
    <source>
        <dbReference type="Proteomes" id="UP000002727"/>
    </source>
</evidence>
<name>B6YT04_THEON</name>
<dbReference type="HOGENOM" id="CLU_115709_0_0_2"/>
<dbReference type="STRING" id="523850.TON_0206"/>
<dbReference type="KEGG" id="ton:TON_0206"/>
<reference evidence="1 2" key="1">
    <citation type="journal article" date="2008" name="J. Bacteriol.">
        <title>The complete genome sequence of Thermococcus onnurineus NA1 reveals a mixed heterotrophic and carboxydotrophic metabolism.</title>
        <authorList>
            <person name="Lee H.S."/>
            <person name="Kang S.G."/>
            <person name="Bae S.S."/>
            <person name="Lim J.K."/>
            <person name="Cho Y."/>
            <person name="Kim Y.J."/>
            <person name="Jeon J.H."/>
            <person name="Cha S.S."/>
            <person name="Kwon K.K."/>
            <person name="Kim H.T."/>
            <person name="Park C.J."/>
            <person name="Lee H.W."/>
            <person name="Kim S.I."/>
            <person name="Chun J."/>
            <person name="Colwell R.R."/>
            <person name="Kim S.J."/>
            <person name="Lee J.H."/>
        </authorList>
    </citation>
    <scope>NUCLEOTIDE SEQUENCE [LARGE SCALE GENOMIC DNA]</scope>
    <source>
        <strain evidence="1 2">NA1</strain>
    </source>
</reference>
<dbReference type="PATRIC" id="fig|523850.10.peg.208"/>